<keyword evidence="2" id="KW-0472">Membrane</keyword>
<accession>A0A1H9XU48</accession>
<reference evidence="4" key="1">
    <citation type="submission" date="2016-10" db="EMBL/GenBank/DDBJ databases">
        <authorList>
            <person name="Varghese N."/>
            <person name="Submissions S."/>
        </authorList>
    </citation>
    <scope>NUCLEOTIDE SEQUENCE [LARGE SCALE GENOMIC DNA]</scope>
    <source>
        <strain evidence="4">CGMCC 1.6963</strain>
    </source>
</reference>
<dbReference type="OrthoDB" id="2380563at2"/>
<feature type="transmembrane region" description="Helical" evidence="2">
    <location>
        <begin position="135"/>
        <end position="156"/>
    </location>
</feature>
<dbReference type="Proteomes" id="UP000199019">
    <property type="component" value="Unassembled WGS sequence"/>
</dbReference>
<sequence length="260" mass="27227">MSTRAAQQPAQTSQAAAKPRRKRSPGWVPNQHGAWAMLATPLLVGVLASEPRWVHLPLAAFWVVGYFAFFATGLWLKSRRKARYLPPVRAYGVATLALGALVLVLDAGLAVWAPLFVPPLAIGLAASATRHERALVSGLATTVGSCLMTVVAYDAGGGTHWATAWLLAAVLAAYFAGTVLYVKTLIRERGSERHYWLSVGFHGAATLALIPVSGALVAVFALLTIRAAVAPAFGISPKQAGMGEIVATVAVAVTALVALT</sequence>
<name>A0A1H9XU48_9MICO</name>
<dbReference type="AlphaFoldDB" id="A0A1H9XU48"/>
<feature type="transmembrane region" description="Helical" evidence="2">
    <location>
        <begin position="54"/>
        <end position="76"/>
    </location>
</feature>
<feature type="transmembrane region" description="Helical" evidence="2">
    <location>
        <begin position="162"/>
        <end position="182"/>
    </location>
</feature>
<feature type="transmembrane region" description="Helical" evidence="2">
    <location>
        <begin position="203"/>
        <end position="228"/>
    </location>
</feature>
<evidence type="ECO:0000313" key="4">
    <source>
        <dbReference type="Proteomes" id="UP000199019"/>
    </source>
</evidence>
<dbReference type="STRING" id="587636.SAMN05216199_0296"/>
<proteinExistence type="predicted"/>
<dbReference type="RefSeq" id="WP_143056344.1">
    <property type="nucleotide sequence ID" value="NZ_FOHB01000012.1"/>
</dbReference>
<evidence type="ECO:0000256" key="1">
    <source>
        <dbReference type="SAM" id="MobiDB-lite"/>
    </source>
</evidence>
<protein>
    <submittedName>
        <fullName evidence="3">YwiC-like protein</fullName>
    </submittedName>
</protein>
<feature type="transmembrane region" description="Helical" evidence="2">
    <location>
        <begin position="111"/>
        <end position="128"/>
    </location>
</feature>
<organism evidence="3 4">
    <name type="scientific">Pedococcus cremeus</name>
    <dbReference type="NCBI Taxonomy" id="587636"/>
    <lineage>
        <taxon>Bacteria</taxon>
        <taxon>Bacillati</taxon>
        <taxon>Actinomycetota</taxon>
        <taxon>Actinomycetes</taxon>
        <taxon>Micrococcales</taxon>
        <taxon>Intrasporangiaceae</taxon>
        <taxon>Pedococcus</taxon>
    </lineage>
</organism>
<evidence type="ECO:0000313" key="3">
    <source>
        <dbReference type="EMBL" id="SES49203.1"/>
    </source>
</evidence>
<keyword evidence="4" id="KW-1185">Reference proteome</keyword>
<dbReference type="EMBL" id="FOHB01000012">
    <property type="protein sequence ID" value="SES49203.1"/>
    <property type="molecule type" value="Genomic_DNA"/>
</dbReference>
<keyword evidence="2" id="KW-1133">Transmembrane helix</keyword>
<feature type="transmembrane region" description="Helical" evidence="2">
    <location>
        <begin position="240"/>
        <end position="259"/>
    </location>
</feature>
<feature type="region of interest" description="Disordered" evidence="1">
    <location>
        <begin position="1"/>
        <end position="27"/>
    </location>
</feature>
<feature type="transmembrane region" description="Helical" evidence="2">
    <location>
        <begin position="27"/>
        <end position="48"/>
    </location>
</feature>
<keyword evidence="2" id="KW-0812">Transmembrane</keyword>
<evidence type="ECO:0000256" key="2">
    <source>
        <dbReference type="SAM" id="Phobius"/>
    </source>
</evidence>
<dbReference type="InterPro" id="IPR025576">
    <property type="entry name" value="YwiC"/>
</dbReference>
<feature type="transmembrane region" description="Helical" evidence="2">
    <location>
        <begin position="88"/>
        <end position="105"/>
    </location>
</feature>
<feature type="compositionally biased region" description="Low complexity" evidence="1">
    <location>
        <begin position="1"/>
        <end position="17"/>
    </location>
</feature>
<gene>
    <name evidence="3" type="ORF">SAMN05216199_0296</name>
</gene>
<dbReference type="Pfam" id="PF14256">
    <property type="entry name" value="YwiC"/>
    <property type="match status" value="1"/>
</dbReference>